<accession>A0A2S7K3B5</accession>
<dbReference type="OrthoDB" id="7947929at2"/>
<feature type="signal peptide" evidence="1">
    <location>
        <begin position="1"/>
        <end position="31"/>
    </location>
</feature>
<feature type="chain" id="PRO_5015444226" description="VOC domain-containing protein" evidence="1">
    <location>
        <begin position="32"/>
        <end position="227"/>
    </location>
</feature>
<dbReference type="AlphaFoldDB" id="A0A2S7K3B5"/>
<dbReference type="Proteomes" id="UP000239504">
    <property type="component" value="Unassembled WGS sequence"/>
</dbReference>
<dbReference type="EMBL" id="PJCH01000010">
    <property type="protein sequence ID" value="PQA87000.1"/>
    <property type="molecule type" value="Genomic_DNA"/>
</dbReference>
<sequence length="227" mass="24920">MKSDRLFSGRAWGRQACLAGATALLAVTACAAESQDEKTPTSREDRAPVEYNLPEVKHPLPLETNEMGVYGLEHSHVITGDIEKCIEFYVDLLGFHLVTDVRDIGKDELMNEMLGFGGKASFRTAMLAMPGGASYGRHVPGIELWEISGVPLDKTLKNNPAMNLQGKGYNAYRVKDLAGLIEKMKAKGVKFVSKQVFINDEISGVYAIDPDGQIVELDQFPKPFGEK</sequence>
<gene>
    <name evidence="3" type="ORF">CW354_13140</name>
</gene>
<keyword evidence="1" id="KW-0732">Signal</keyword>
<dbReference type="InterPro" id="IPR029068">
    <property type="entry name" value="Glyas_Bleomycin-R_OHBP_Dase"/>
</dbReference>
<proteinExistence type="predicted"/>
<dbReference type="PROSITE" id="PS51257">
    <property type="entry name" value="PROKAR_LIPOPROTEIN"/>
    <property type="match status" value="1"/>
</dbReference>
<name>A0A2S7K3B5_9PROT</name>
<comment type="caution">
    <text evidence="3">The sequence shown here is derived from an EMBL/GenBank/DDBJ whole genome shotgun (WGS) entry which is preliminary data.</text>
</comment>
<evidence type="ECO:0000259" key="2">
    <source>
        <dbReference type="PROSITE" id="PS51819"/>
    </source>
</evidence>
<keyword evidence="4" id="KW-1185">Reference proteome</keyword>
<dbReference type="Pfam" id="PF00903">
    <property type="entry name" value="Glyoxalase"/>
    <property type="match status" value="1"/>
</dbReference>
<organism evidence="3 4">
    <name type="scientific">Hyphococcus luteus</name>
    <dbReference type="NCBI Taxonomy" id="2058213"/>
    <lineage>
        <taxon>Bacteria</taxon>
        <taxon>Pseudomonadati</taxon>
        <taxon>Pseudomonadota</taxon>
        <taxon>Alphaproteobacteria</taxon>
        <taxon>Parvularculales</taxon>
        <taxon>Parvularculaceae</taxon>
        <taxon>Hyphococcus</taxon>
    </lineage>
</organism>
<evidence type="ECO:0000313" key="4">
    <source>
        <dbReference type="Proteomes" id="UP000239504"/>
    </source>
</evidence>
<dbReference type="PROSITE" id="PS51819">
    <property type="entry name" value="VOC"/>
    <property type="match status" value="1"/>
</dbReference>
<evidence type="ECO:0000256" key="1">
    <source>
        <dbReference type="SAM" id="SignalP"/>
    </source>
</evidence>
<dbReference type="InterPro" id="IPR004360">
    <property type="entry name" value="Glyas_Fos-R_dOase_dom"/>
</dbReference>
<evidence type="ECO:0000313" key="3">
    <source>
        <dbReference type="EMBL" id="PQA87000.1"/>
    </source>
</evidence>
<reference evidence="3 4" key="1">
    <citation type="submission" date="2017-12" db="EMBL/GenBank/DDBJ databases">
        <authorList>
            <person name="Hurst M.R.H."/>
        </authorList>
    </citation>
    <scope>NUCLEOTIDE SEQUENCE [LARGE SCALE GENOMIC DNA]</scope>
    <source>
        <strain evidence="3 4">SY-3-19</strain>
    </source>
</reference>
<dbReference type="SUPFAM" id="SSF54593">
    <property type="entry name" value="Glyoxalase/Bleomycin resistance protein/Dihydroxybiphenyl dioxygenase"/>
    <property type="match status" value="1"/>
</dbReference>
<dbReference type="RefSeq" id="WP_104830558.1">
    <property type="nucleotide sequence ID" value="NZ_PJCH01000010.1"/>
</dbReference>
<feature type="domain" description="VOC" evidence="2">
    <location>
        <begin position="71"/>
        <end position="220"/>
    </location>
</feature>
<protein>
    <recommendedName>
        <fullName evidence="2">VOC domain-containing protein</fullName>
    </recommendedName>
</protein>
<dbReference type="InterPro" id="IPR037523">
    <property type="entry name" value="VOC_core"/>
</dbReference>
<dbReference type="Gene3D" id="3.10.180.10">
    <property type="entry name" value="2,3-Dihydroxybiphenyl 1,2-Dioxygenase, domain 1"/>
    <property type="match status" value="1"/>
</dbReference>